<dbReference type="OrthoDB" id="7853416at2"/>
<feature type="signal peptide" evidence="1">
    <location>
        <begin position="1"/>
        <end position="29"/>
    </location>
</feature>
<reference evidence="2 3" key="1">
    <citation type="submission" date="2019-03" db="EMBL/GenBank/DDBJ databases">
        <title>Rhodobacteraceae bacterium SM1902, a new member of the family Rhodobacteraceae isolated from Yantai.</title>
        <authorList>
            <person name="Sun Y."/>
        </authorList>
    </citation>
    <scope>NUCLEOTIDE SEQUENCE [LARGE SCALE GENOMIC DNA]</scope>
    <source>
        <strain evidence="2 3">SM1902</strain>
    </source>
</reference>
<evidence type="ECO:0000313" key="3">
    <source>
        <dbReference type="Proteomes" id="UP000294562"/>
    </source>
</evidence>
<keyword evidence="3" id="KW-1185">Reference proteome</keyword>
<evidence type="ECO:0000313" key="2">
    <source>
        <dbReference type="EMBL" id="TDL87854.1"/>
    </source>
</evidence>
<organism evidence="2 3">
    <name type="scientific">Meridianimarinicoccus aquatilis</name>
    <dbReference type="NCBI Taxonomy" id="2552766"/>
    <lineage>
        <taxon>Bacteria</taxon>
        <taxon>Pseudomonadati</taxon>
        <taxon>Pseudomonadota</taxon>
        <taxon>Alphaproteobacteria</taxon>
        <taxon>Rhodobacterales</taxon>
        <taxon>Paracoccaceae</taxon>
        <taxon>Meridianimarinicoccus</taxon>
    </lineage>
</organism>
<evidence type="ECO:0008006" key="4">
    <source>
        <dbReference type="Google" id="ProtNLM"/>
    </source>
</evidence>
<sequence>MHTFRPPFKTVRRFCALAVFLGAQGAAQAQEPGEFGINLGVSTLGPTIEGTYRISDKLGVRVPAGYFGGDFDTSEDGIDYDLNASIGGIGLLADYYPLSGGLRLSGGAFLSKYEADGTGQGSGQIGDTIYNNIDLAFDAEAENYVMPTLSLGYDGSIGQRWTLSADLGAMYTGGFDVTLQDRSGQVSQSDIDAEIANIEGDAPDFIPYVKLSVGFRF</sequence>
<feature type="chain" id="PRO_5020880334" description="OmpW family protein" evidence="1">
    <location>
        <begin position="30"/>
        <end position="217"/>
    </location>
</feature>
<dbReference type="RefSeq" id="WP_133342828.1">
    <property type="nucleotide sequence ID" value="NZ_SMZO01000020.1"/>
</dbReference>
<keyword evidence="1" id="KW-0732">Signal</keyword>
<protein>
    <recommendedName>
        <fullName evidence="4">OmpW family protein</fullName>
    </recommendedName>
</protein>
<dbReference type="EMBL" id="SMZO01000020">
    <property type="protein sequence ID" value="TDL87854.1"/>
    <property type="molecule type" value="Genomic_DNA"/>
</dbReference>
<name>A0A4R6AW57_9RHOB</name>
<dbReference type="Proteomes" id="UP000294562">
    <property type="component" value="Unassembled WGS sequence"/>
</dbReference>
<comment type="caution">
    <text evidence="2">The sequence shown here is derived from an EMBL/GenBank/DDBJ whole genome shotgun (WGS) entry which is preliminary data.</text>
</comment>
<accession>A0A4R6AW57</accession>
<dbReference type="Gene3D" id="2.40.160.170">
    <property type="match status" value="1"/>
</dbReference>
<gene>
    <name evidence="2" type="ORF">E2L05_10300</name>
</gene>
<dbReference type="AlphaFoldDB" id="A0A4R6AW57"/>
<dbReference type="SUPFAM" id="SSF56935">
    <property type="entry name" value="Porins"/>
    <property type="match status" value="1"/>
</dbReference>
<proteinExistence type="predicted"/>
<evidence type="ECO:0000256" key="1">
    <source>
        <dbReference type="SAM" id="SignalP"/>
    </source>
</evidence>